<evidence type="ECO:0000259" key="6">
    <source>
        <dbReference type="PROSITE" id="PS50850"/>
    </source>
</evidence>
<dbReference type="PANTHER" id="PTHR23518:SF2">
    <property type="entry name" value="MAJOR FACILITATOR SUPERFAMILY TRANSPORTER"/>
    <property type="match status" value="1"/>
</dbReference>
<feature type="transmembrane region" description="Helical" evidence="5">
    <location>
        <begin position="250"/>
        <end position="273"/>
    </location>
</feature>
<dbReference type="PROSITE" id="PS50850">
    <property type="entry name" value="MFS"/>
    <property type="match status" value="1"/>
</dbReference>
<feature type="transmembrane region" description="Helical" evidence="5">
    <location>
        <begin position="285"/>
        <end position="309"/>
    </location>
</feature>
<dbReference type="RefSeq" id="WP_386739988.1">
    <property type="nucleotide sequence ID" value="NZ_JBHSMG010000002.1"/>
</dbReference>
<dbReference type="Gene3D" id="1.20.1250.20">
    <property type="entry name" value="MFS general substrate transporter like domains"/>
    <property type="match status" value="2"/>
</dbReference>
<dbReference type="EMBL" id="JBHSMG010000002">
    <property type="protein sequence ID" value="MFC5502289.1"/>
    <property type="molecule type" value="Genomic_DNA"/>
</dbReference>
<protein>
    <submittedName>
        <fullName evidence="7">MFS transporter</fullName>
    </submittedName>
</protein>
<evidence type="ECO:0000256" key="4">
    <source>
        <dbReference type="ARBA" id="ARBA00023136"/>
    </source>
</evidence>
<evidence type="ECO:0000256" key="1">
    <source>
        <dbReference type="ARBA" id="ARBA00004651"/>
    </source>
</evidence>
<dbReference type="CDD" id="cd17370">
    <property type="entry name" value="MFS_MJ1317_like"/>
    <property type="match status" value="1"/>
</dbReference>
<dbReference type="InterPro" id="IPR011701">
    <property type="entry name" value="MFS"/>
</dbReference>
<keyword evidence="3 5" id="KW-1133">Transmembrane helix</keyword>
<comment type="caution">
    <text evidence="7">The sequence shown here is derived from an EMBL/GenBank/DDBJ whole genome shotgun (WGS) entry which is preliminary data.</text>
</comment>
<dbReference type="Proteomes" id="UP001596039">
    <property type="component" value="Unassembled WGS sequence"/>
</dbReference>
<evidence type="ECO:0000256" key="5">
    <source>
        <dbReference type="SAM" id="Phobius"/>
    </source>
</evidence>
<name>A0ABW0NPJ9_9MICO</name>
<dbReference type="SUPFAM" id="SSF103473">
    <property type="entry name" value="MFS general substrate transporter"/>
    <property type="match status" value="1"/>
</dbReference>
<feature type="transmembrane region" description="Helical" evidence="5">
    <location>
        <begin position="223"/>
        <end position="244"/>
    </location>
</feature>
<feature type="transmembrane region" description="Helical" evidence="5">
    <location>
        <begin position="374"/>
        <end position="394"/>
    </location>
</feature>
<evidence type="ECO:0000313" key="7">
    <source>
        <dbReference type="EMBL" id="MFC5502289.1"/>
    </source>
</evidence>
<dbReference type="InterPro" id="IPR020846">
    <property type="entry name" value="MFS_dom"/>
</dbReference>
<feature type="transmembrane region" description="Helical" evidence="5">
    <location>
        <begin position="20"/>
        <end position="43"/>
    </location>
</feature>
<evidence type="ECO:0000256" key="2">
    <source>
        <dbReference type="ARBA" id="ARBA00022692"/>
    </source>
</evidence>
<proteinExistence type="predicted"/>
<gene>
    <name evidence="7" type="ORF">ACFPJ4_08575</name>
</gene>
<dbReference type="Pfam" id="PF07690">
    <property type="entry name" value="MFS_1"/>
    <property type="match status" value="1"/>
</dbReference>
<reference evidence="8" key="1">
    <citation type="journal article" date="2019" name="Int. J. Syst. Evol. Microbiol.">
        <title>The Global Catalogue of Microorganisms (GCM) 10K type strain sequencing project: providing services to taxonomists for standard genome sequencing and annotation.</title>
        <authorList>
            <consortium name="The Broad Institute Genomics Platform"/>
            <consortium name="The Broad Institute Genome Sequencing Center for Infectious Disease"/>
            <person name="Wu L."/>
            <person name="Ma J."/>
        </authorList>
    </citation>
    <scope>NUCLEOTIDE SEQUENCE [LARGE SCALE GENOMIC DNA]</scope>
    <source>
        <strain evidence="8">CGMCC 4.6997</strain>
    </source>
</reference>
<organism evidence="7 8">
    <name type="scientific">Lysinimonas soli</name>
    <dbReference type="NCBI Taxonomy" id="1074233"/>
    <lineage>
        <taxon>Bacteria</taxon>
        <taxon>Bacillati</taxon>
        <taxon>Actinomycetota</taxon>
        <taxon>Actinomycetes</taxon>
        <taxon>Micrococcales</taxon>
        <taxon>Microbacteriaceae</taxon>
        <taxon>Lysinimonas</taxon>
    </lineage>
</organism>
<dbReference type="PANTHER" id="PTHR23518">
    <property type="entry name" value="C-METHYLTRANSFERASE"/>
    <property type="match status" value="1"/>
</dbReference>
<keyword evidence="4 5" id="KW-0472">Membrane</keyword>
<accession>A0ABW0NPJ9</accession>
<sequence length="414" mass="43320">MADAASETEPPEGGRRTVLAVGFASFFGGISQDIVIPILPLYLTQILGLDKALIGVADGLVTAASSAFKIIAGRLSDRFPQQRPLVVAGYALSMIGRAGLAFAVGPLAVFGLRFTDGVGKGVKDPPKDVLVANAASSTRRGRSFGIARMLDTFGSAVGPLILSGLLFLFIQGKVASSDYYRWLLVISALVLIVTITIVIFGIRETRRVRSTAVAVRTPLARSYYLFVAIAGVFALANSSDAFLILRAQNLGLGVIAIPLAYAVMNVIYGSLALPAGILSDRLGRLPLITIGWAAYALCYLGFAVAGSAWEVWPLFAFYGVYYAVTEGVSKALIADTVGPTARGRAFGIYNTVVGLAALPAGLLAGALWDGFGPSAPFYCSAGIAALAVVLLLAFRSRLRPAQVPTPAPDDAEGR</sequence>
<feature type="transmembrane region" description="Helical" evidence="5">
    <location>
        <begin position="182"/>
        <end position="202"/>
    </location>
</feature>
<dbReference type="InterPro" id="IPR036259">
    <property type="entry name" value="MFS_trans_sf"/>
</dbReference>
<keyword evidence="8" id="KW-1185">Reference proteome</keyword>
<keyword evidence="2 5" id="KW-0812">Transmembrane</keyword>
<comment type="subcellular location">
    <subcellularLocation>
        <location evidence="1">Cell membrane</location>
        <topology evidence="1">Multi-pass membrane protein</topology>
    </subcellularLocation>
</comment>
<feature type="transmembrane region" description="Helical" evidence="5">
    <location>
        <begin position="149"/>
        <end position="170"/>
    </location>
</feature>
<evidence type="ECO:0000256" key="3">
    <source>
        <dbReference type="ARBA" id="ARBA00022989"/>
    </source>
</evidence>
<feature type="transmembrane region" description="Helical" evidence="5">
    <location>
        <begin position="346"/>
        <end position="368"/>
    </location>
</feature>
<feature type="transmembrane region" description="Helical" evidence="5">
    <location>
        <begin position="315"/>
        <end position="334"/>
    </location>
</feature>
<evidence type="ECO:0000313" key="8">
    <source>
        <dbReference type="Proteomes" id="UP001596039"/>
    </source>
</evidence>
<feature type="domain" description="Major facilitator superfamily (MFS) profile" evidence="6">
    <location>
        <begin position="17"/>
        <end position="399"/>
    </location>
</feature>
<feature type="transmembrane region" description="Helical" evidence="5">
    <location>
        <begin position="87"/>
        <end position="110"/>
    </location>
</feature>